<keyword evidence="2" id="KW-1133">Transmembrane helix</keyword>
<feature type="transmembrane region" description="Helical" evidence="2">
    <location>
        <begin position="193"/>
        <end position="210"/>
    </location>
</feature>
<dbReference type="AlphaFoldDB" id="A0A9J6CKM1"/>
<name>A0A9J6CKM1_POLVA</name>
<reference evidence="4" key="1">
    <citation type="submission" date="2021-03" db="EMBL/GenBank/DDBJ databases">
        <title>Chromosome level genome of the anhydrobiotic midge Polypedilum vanderplanki.</title>
        <authorList>
            <person name="Yoshida Y."/>
            <person name="Kikawada T."/>
            <person name="Gusev O."/>
        </authorList>
    </citation>
    <scope>NUCLEOTIDE SEQUENCE</scope>
    <source>
        <strain evidence="4">NIAS01</strain>
        <tissue evidence="4">Whole body or cell culture</tissue>
    </source>
</reference>
<accession>A0A9J6CKM1</accession>
<evidence type="ECO:0000256" key="1">
    <source>
        <dbReference type="SAM" id="MobiDB-lite"/>
    </source>
</evidence>
<organism evidence="4 5">
    <name type="scientific">Polypedilum vanderplanki</name>
    <name type="common">Sleeping chironomid midge</name>
    <dbReference type="NCBI Taxonomy" id="319348"/>
    <lineage>
        <taxon>Eukaryota</taxon>
        <taxon>Metazoa</taxon>
        <taxon>Ecdysozoa</taxon>
        <taxon>Arthropoda</taxon>
        <taxon>Hexapoda</taxon>
        <taxon>Insecta</taxon>
        <taxon>Pterygota</taxon>
        <taxon>Neoptera</taxon>
        <taxon>Endopterygota</taxon>
        <taxon>Diptera</taxon>
        <taxon>Nematocera</taxon>
        <taxon>Chironomoidea</taxon>
        <taxon>Chironomidae</taxon>
        <taxon>Chironominae</taxon>
        <taxon>Polypedilum</taxon>
        <taxon>Polypedilum</taxon>
    </lineage>
</organism>
<comment type="caution">
    <text evidence="4">The sequence shown here is derived from an EMBL/GenBank/DDBJ whole genome shotgun (WGS) entry which is preliminary data.</text>
</comment>
<feature type="transmembrane region" description="Helical" evidence="2">
    <location>
        <begin position="483"/>
        <end position="504"/>
    </location>
</feature>
<feature type="transmembrane region" description="Helical" evidence="2">
    <location>
        <begin position="230"/>
        <end position="253"/>
    </location>
</feature>
<evidence type="ECO:0000256" key="2">
    <source>
        <dbReference type="SAM" id="Phobius"/>
    </source>
</evidence>
<evidence type="ECO:0000313" key="4">
    <source>
        <dbReference type="EMBL" id="KAG5682227.1"/>
    </source>
</evidence>
<feature type="compositionally biased region" description="Basic and acidic residues" evidence="1">
    <location>
        <begin position="79"/>
        <end position="88"/>
    </location>
</feature>
<evidence type="ECO:0000313" key="5">
    <source>
        <dbReference type="Proteomes" id="UP001107558"/>
    </source>
</evidence>
<keyword evidence="2" id="KW-0472">Membrane</keyword>
<dbReference type="Gene3D" id="1.10.720.30">
    <property type="entry name" value="SAP domain"/>
    <property type="match status" value="1"/>
</dbReference>
<keyword evidence="5" id="KW-1185">Reference proteome</keyword>
<proteinExistence type="predicted"/>
<keyword evidence="2" id="KW-0812">Transmembrane</keyword>
<feature type="transmembrane region" description="Helical" evidence="2">
    <location>
        <begin position="391"/>
        <end position="412"/>
    </location>
</feature>
<protein>
    <recommendedName>
        <fullName evidence="3">SAP domain-containing protein</fullName>
    </recommendedName>
</protein>
<feature type="region of interest" description="Disordered" evidence="1">
    <location>
        <begin position="116"/>
        <end position="149"/>
    </location>
</feature>
<dbReference type="PROSITE" id="PS50800">
    <property type="entry name" value="SAP"/>
    <property type="match status" value="1"/>
</dbReference>
<feature type="domain" description="SAP" evidence="3">
    <location>
        <begin position="74"/>
        <end position="108"/>
    </location>
</feature>
<dbReference type="EMBL" id="JADBJN010000001">
    <property type="protein sequence ID" value="KAG5682227.1"/>
    <property type="molecule type" value="Genomic_DNA"/>
</dbReference>
<sequence>MTRKRTSQAGSNSATAKLINKINKFNQNNTINNNFIAESNEQETRIVKNNNYDEDEVFILTEKQKQQLQRNEYLESLTKDRLKTEAKRRGQKTSGTKSELLQRLGYKMSLRHSSSLNNVRQSSSLKMKSSKSSPNGSLSSESSGSITEKERLKRERESIKLWIHPVLTIKYCFFEVATLFQIYKRSILNHKKTIGFVMTLLIAFFTLWYIPGKHQIYVEFIRKNAFFVTYWIGLGVISSIGLGTGLHTFILYLGPHIASVTLAAYECGSLDFPSPPYPDEIICPDSPTPGFVPSLWSIMSKVRLESFLWGAGTALGELPPYFMARAARLSGYDPEDAEDLQEFEELQKKRELGEKLSYFEKLKLGMERIVERVGFFGILACASVPNPLFDLAGITCGHFLVPFWTFFGATLIGKAVIKMHLQKIVVIVAFNELLLEKAVDLLALIPVVGKKFQEPFKTFLQNQKEKLHRGKITKNKGNLLQKVFEVFVIGMILYFILSIINSLAQSWHKRIHKKSNKKQRKVIKDN</sequence>
<dbReference type="InterPro" id="IPR036361">
    <property type="entry name" value="SAP_dom_sf"/>
</dbReference>
<feature type="region of interest" description="Disordered" evidence="1">
    <location>
        <begin position="79"/>
        <end position="98"/>
    </location>
</feature>
<dbReference type="InterPro" id="IPR003034">
    <property type="entry name" value="SAP_dom"/>
</dbReference>
<evidence type="ECO:0000259" key="3">
    <source>
        <dbReference type="PROSITE" id="PS50800"/>
    </source>
</evidence>
<dbReference type="OrthoDB" id="2016540at2759"/>
<dbReference type="Proteomes" id="UP001107558">
    <property type="component" value="Chromosome 1"/>
</dbReference>
<feature type="compositionally biased region" description="Low complexity" evidence="1">
    <location>
        <begin position="116"/>
        <end position="145"/>
    </location>
</feature>
<gene>
    <name evidence="4" type="ORF">PVAND_011592</name>
</gene>